<proteinExistence type="predicted"/>
<sequence>MCVCGGARRDGAGQGGAGAWRSRDGGREWSGMILLLTLNVASTEIRSLGEERKELKEGKGSPRLCYDDARPVPRLTTARESQSAPHSFAPR</sequence>
<accession>A0A5B7EAR2</accession>
<reference evidence="2 3" key="1">
    <citation type="submission" date="2019-05" db="EMBL/GenBank/DDBJ databases">
        <title>Another draft genome of Portunus trituberculatus and its Hox gene families provides insights of decapod evolution.</title>
        <authorList>
            <person name="Jeong J.-H."/>
            <person name="Song I."/>
            <person name="Kim S."/>
            <person name="Choi T."/>
            <person name="Kim D."/>
            <person name="Ryu S."/>
            <person name="Kim W."/>
        </authorList>
    </citation>
    <scope>NUCLEOTIDE SEQUENCE [LARGE SCALE GENOMIC DNA]</scope>
    <source>
        <tissue evidence="2">Muscle</tissue>
    </source>
</reference>
<name>A0A5B7EAR2_PORTR</name>
<protein>
    <submittedName>
        <fullName evidence="2">Uncharacterized protein</fullName>
    </submittedName>
</protein>
<dbReference type="EMBL" id="VSRR010002308">
    <property type="protein sequence ID" value="MPC30728.1"/>
    <property type="molecule type" value="Genomic_DNA"/>
</dbReference>
<evidence type="ECO:0000313" key="2">
    <source>
        <dbReference type="EMBL" id="MPC30728.1"/>
    </source>
</evidence>
<evidence type="ECO:0000256" key="1">
    <source>
        <dbReference type="SAM" id="MobiDB-lite"/>
    </source>
</evidence>
<organism evidence="2 3">
    <name type="scientific">Portunus trituberculatus</name>
    <name type="common">Swimming crab</name>
    <name type="synonym">Neptunus trituberculatus</name>
    <dbReference type="NCBI Taxonomy" id="210409"/>
    <lineage>
        <taxon>Eukaryota</taxon>
        <taxon>Metazoa</taxon>
        <taxon>Ecdysozoa</taxon>
        <taxon>Arthropoda</taxon>
        <taxon>Crustacea</taxon>
        <taxon>Multicrustacea</taxon>
        <taxon>Malacostraca</taxon>
        <taxon>Eumalacostraca</taxon>
        <taxon>Eucarida</taxon>
        <taxon>Decapoda</taxon>
        <taxon>Pleocyemata</taxon>
        <taxon>Brachyura</taxon>
        <taxon>Eubrachyura</taxon>
        <taxon>Portunoidea</taxon>
        <taxon>Portunidae</taxon>
        <taxon>Portuninae</taxon>
        <taxon>Portunus</taxon>
    </lineage>
</organism>
<dbReference type="AlphaFoldDB" id="A0A5B7EAR2"/>
<keyword evidence="3" id="KW-1185">Reference proteome</keyword>
<feature type="region of interest" description="Disordered" evidence="1">
    <location>
        <begin position="52"/>
        <end position="91"/>
    </location>
</feature>
<feature type="compositionally biased region" description="Basic and acidic residues" evidence="1">
    <location>
        <begin position="52"/>
        <end position="71"/>
    </location>
</feature>
<dbReference type="Proteomes" id="UP000324222">
    <property type="component" value="Unassembled WGS sequence"/>
</dbReference>
<gene>
    <name evidence="2" type="ORF">E2C01_023997</name>
</gene>
<feature type="region of interest" description="Disordered" evidence="1">
    <location>
        <begin position="1"/>
        <end position="23"/>
    </location>
</feature>
<evidence type="ECO:0000313" key="3">
    <source>
        <dbReference type="Proteomes" id="UP000324222"/>
    </source>
</evidence>
<comment type="caution">
    <text evidence="2">The sequence shown here is derived from an EMBL/GenBank/DDBJ whole genome shotgun (WGS) entry which is preliminary data.</text>
</comment>